<dbReference type="AlphaFoldDB" id="A0A2U2RJV1"/>
<dbReference type="Pfam" id="PF13579">
    <property type="entry name" value="Glyco_trans_4_4"/>
    <property type="match status" value="1"/>
</dbReference>
<dbReference type="InterPro" id="IPR028098">
    <property type="entry name" value="Glyco_trans_4-like_N"/>
</dbReference>
<sequence length="382" mass="41190">MKLLHATTVPSTLRFLEGHAKHLGEEGTQVVLLSSPAAELEEIAASEGARAISVDMKRAISPAADVVALARLVRVLKKERPEILHAHTPKAGLLVTLAGRIARVPVCVYQIHGLRFATATGAQRVLLKTAERVACASAHAVLCVSPSALEYAEAEHIICPGKGRVIGAGTINGVDTAAFDASRFAGTVATTRHELEIPASATVIGFVGRVVRDKGIAELADAWQEIRDIHPDAHLLLVGAPEETDPVDPRVMETLEEDPRVHITGFRADVRPFLASMDVLVLPSYREGFGQTLLEASSMGVATAGSDIPGIRDAVVHDRTGLLFPAHDSRSLARCLDRLLGDARLRAELGAEGRRRVLAEFDRPLVREQFLAFYRDVARRAR</sequence>
<comment type="caution">
    <text evidence="5">The sequence shown here is derived from an EMBL/GenBank/DDBJ whole genome shotgun (WGS) entry which is preliminary data.</text>
</comment>
<dbReference type="PANTHER" id="PTHR45947:SF3">
    <property type="entry name" value="SULFOQUINOVOSYL TRANSFERASE SQD2"/>
    <property type="match status" value="1"/>
</dbReference>
<name>A0A2U2RJV1_9MICO</name>
<dbReference type="GO" id="GO:1901137">
    <property type="term" value="P:carbohydrate derivative biosynthetic process"/>
    <property type="evidence" value="ECO:0007669"/>
    <property type="project" value="UniProtKB-ARBA"/>
</dbReference>
<reference evidence="5 6" key="1">
    <citation type="submission" date="2018-05" db="EMBL/GenBank/DDBJ databases">
        <title>Brachybacterium sp. M1HQ-2T, whole genome shotgun sequence.</title>
        <authorList>
            <person name="Tuo L."/>
        </authorList>
    </citation>
    <scope>NUCLEOTIDE SEQUENCE [LARGE SCALE GENOMIC DNA]</scope>
    <source>
        <strain evidence="5 6">M1HQ-2</strain>
    </source>
</reference>
<organism evidence="5 6">
    <name type="scientific">Brachybacterium endophyticum</name>
    <dbReference type="NCBI Taxonomy" id="2182385"/>
    <lineage>
        <taxon>Bacteria</taxon>
        <taxon>Bacillati</taxon>
        <taxon>Actinomycetota</taxon>
        <taxon>Actinomycetes</taxon>
        <taxon>Micrococcales</taxon>
        <taxon>Dermabacteraceae</taxon>
        <taxon>Brachybacterium</taxon>
    </lineage>
</organism>
<evidence type="ECO:0000256" key="1">
    <source>
        <dbReference type="ARBA" id="ARBA00021292"/>
    </source>
</evidence>
<dbReference type="CDD" id="cd03808">
    <property type="entry name" value="GT4_CapM-like"/>
    <property type="match status" value="1"/>
</dbReference>
<accession>A0A2U2RJV1</accession>
<keyword evidence="6" id="KW-1185">Reference proteome</keyword>
<dbReference type="InterPro" id="IPR050194">
    <property type="entry name" value="Glycosyltransferase_grp1"/>
</dbReference>
<dbReference type="SUPFAM" id="SSF53756">
    <property type="entry name" value="UDP-Glycosyltransferase/glycogen phosphorylase"/>
    <property type="match status" value="1"/>
</dbReference>
<proteinExistence type="predicted"/>
<evidence type="ECO:0000256" key="3">
    <source>
        <dbReference type="ARBA" id="ARBA00022679"/>
    </source>
</evidence>
<protein>
    <recommendedName>
        <fullName evidence="1">D-inositol 3-phosphate glycosyltransferase</fullName>
    </recommendedName>
</protein>
<evidence type="ECO:0000259" key="4">
    <source>
        <dbReference type="Pfam" id="PF13579"/>
    </source>
</evidence>
<dbReference type="OrthoDB" id="9772485at2"/>
<evidence type="ECO:0000256" key="2">
    <source>
        <dbReference type="ARBA" id="ARBA00022676"/>
    </source>
</evidence>
<dbReference type="GO" id="GO:0016758">
    <property type="term" value="F:hexosyltransferase activity"/>
    <property type="evidence" value="ECO:0007669"/>
    <property type="project" value="TreeGrafter"/>
</dbReference>
<evidence type="ECO:0000313" key="5">
    <source>
        <dbReference type="EMBL" id="PWH06148.1"/>
    </source>
</evidence>
<evidence type="ECO:0000313" key="6">
    <source>
        <dbReference type="Proteomes" id="UP000245590"/>
    </source>
</evidence>
<dbReference type="RefSeq" id="WP_109275895.1">
    <property type="nucleotide sequence ID" value="NZ_QFKX01000003.1"/>
</dbReference>
<dbReference type="Pfam" id="PF13692">
    <property type="entry name" value="Glyco_trans_1_4"/>
    <property type="match status" value="1"/>
</dbReference>
<feature type="domain" description="Glycosyltransferase subfamily 4-like N-terminal" evidence="4">
    <location>
        <begin position="19"/>
        <end position="167"/>
    </location>
</feature>
<dbReference type="Proteomes" id="UP000245590">
    <property type="component" value="Unassembled WGS sequence"/>
</dbReference>
<keyword evidence="3 5" id="KW-0808">Transferase</keyword>
<dbReference type="Gene3D" id="3.40.50.2000">
    <property type="entry name" value="Glycogen Phosphorylase B"/>
    <property type="match status" value="2"/>
</dbReference>
<gene>
    <name evidence="5" type="ORF">DEO23_10100</name>
</gene>
<dbReference type="PANTHER" id="PTHR45947">
    <property type="entry name" value="SULFOQUINOVOSYL TRANSFERASE SQD2"/>
    <property type="match status" value="1"/>
</dbReference>
<dbReference type="EMBL" id="QFKX01000003">
    <property type="protein sequence ID" value="PWH06148.1"/>
    <property type="molecule type" value="Genomic_DNA"/>
</dbReference>
<keyword evidence="2" id="KW-0328">Glycosyltransferase</keyword>